<accession>A0A9P7U547</accession>
<sequence length="1089" mass="115209">MVTRSAAAAAPQSAFVQLSPTSPSQSSVSSAEESAWQAPGVETWGSSSDDDDDDDDDDDNENNDDDDDDDDEDDDNTDNDTDEYTEDGSKASVPEVVDRSLQTDRAASETKPPARPQMSNTRRIIWAHQAWLNKKNSGTATVAAATAAAASGVGNGHGTTTALPGASSSKTQTPVAPPPEPLKAPTEGRSGSPIKRLPNGGVDTPQVPSPALMKQGLADTAATKPPSAPVTPVPQKKSPAASASKSPAVSVDGKGTSNPAQPKNLGHFLLASNNMPYTVWVDPNGTPVPARGALLPAEYKLHDDPDFPFICPIRSCRRTLPNLFALGGHFNAGHSHVQVHDNLDGTFTQLGTYTNTTGSHPCIVVSKGPPPPGALPPVEPRLPDTQHKNKRHLPYVGGGRAKRQMIRTSTQMRAAQRQAKLAPEQAPVEQPREQARFAPDLSSQQAPSRDVATGPGIPYTSTASPVSPPQTVTQAAPTPGQYGPGSIRQSILARLRADKYSSRALSQSTQGAVARLEAVEDVSGERPDACSPNAQSIAARLQADKEALGERLHTDSPSAQGVVAQSIAARLQADKEALGERLHTDSPSAQGIVAQMQAGKDVSGERPHEDSPKAETIVVRLQANRDVSGERPHTCSRIAQSVMARLEADKDASGERSHTRSPSAQGVMARLEVDKDVSSERPYTRSPSAQGVMARLQADKDVSGERPYTRSPSPSAQDVVARLQADKGVSSERPHTRSSSAQSIMARLEADKDVSGERSHTRSPSAQGVVARLQADKEVSGEQPDRCSSNAQSIVARLEADKGESGERPHTRSPSTQGVMARLEADKGVSSERPYTRSPSAQGVVAHLEADKDVSSERPCTRSPSAQGVVARLEADKDVSGERPHTRSPSAQGVAARLQADKIVSGKPPDTCSSNAQNMVARLQADKGVSSERPYTRSPSARQTQQGAPPPESPLNDSSEQHAPEQANLEMESWEIAPGRVTSKDSLQNVAFSGTFLASSKPIVVCSDIAFNVLTIRPGQSHHTVVQHDMMQLYSVASGKVHITTGGVSVALGPNGMFPVRGGERCVVENRLYSEATLHCTTVPDSGYS</sequence>
<feature type="compositionally biased region" description="Basic and acidic residues" evidence="1">
    <location>
        <begin position="873"/>
        <end position="885"/>
    </location>
</feature>
<proteinExistence type="predicted"/>
<keyword evidence="3" id="KW-1185">Reference proteome</keyword>
<feature type="region of interest" description="Disordered" evidence="1">
    <location>
        <begin position="926"/>
        <end position="967"/>
    </location>
</feature>
<dbReference type="AlphaFoldDB" id="A0A9P7U547"/>
<evidence type="ECO:0000313" key="2">
    <source>
        <dbReference type="EMBL" id="KAG6300358.1"/>
    </source>
</evidence>
<feature type="compositionally biased region" description="Polar residues" evidence="1">
    <location>
        <begin position="937"/>
        <end position="947"/>
    </location>
</feature>
<feature type="region of interest" description="Disordered" evidence="1">
    <location>
        <begin position="698"/>
        <end position="719"/>
    </location>
</feature>
<dbReference type="InterPro" id="IPR011051">
    <property type="entry name" value="RmlC_Cupin_sf"/>
</dbReference>
<feature type="region of interest" description="Disordered" evidence="1">
    <location>
        <begin position="800"/>
        <end position="820"/>
    </location>
</feature>
<feature type="region of interest" description="Disordered" evidence="1">
    <location>
        <begin position="411"/>
        <end position="486"/>
    </location>
</feature>
<feature type="compositionally biased region" description="Acidic residues" evidence="1">
    <location>
        <begin position="48"/>
        <end position="86"/>
    </location>
</feature>
<feature type="compositionally biased region" description="Low complexity" evidence="1">
    <location>
        <begin position="469"/>
        <end position="479"/>
    </location>
</feature>
<feature type="compositionally biased region" description="Basic and acidic residues" evidence="1">
    <location>
        <begin position="800"/>
        <end position="810"/>
    </location>
</feature>
<dbReference type="Proteomes" id="UP000707071">
    <property type="component" value="Unassembled WGS sequence"/>
</dbReference>
<feature type="compositionally biased region" description="Low complexity" evidence="1">
    <location>
        <begin position="233"/>
        <end position="251"/>
    </location>
</feature>
<dbReference type="PANTHER" id="PTHR48209">
    <property type="entry name" value="AGL056WP"/>
    <property type="match status" value="1"/>
</dbReference>
<organism evidence="2 3">
    <name type="scientific">Claviceps aff. purpurea</name>
    <dbReference type="NCBI Taxonomy" id="1967640"/>
    <lineage>
        <taxon>Eukaryota</taxon>
        <taxon>Fungi</taxon>
        <taxon>Dikarya</taxon>
        <taxon>Ascomycota</taxon>
        <taxon>Pezizomycotina</taxon>
        <taxon>Sordariomycetes</taxon>
        <taxon>Hypocreomycetidae</taxon>
        <taxon>Hypocreales</taxon>
        <taxon>Clavicipitaceae</taxon>
        <taxon>Claviceps</taxon>
    </lineage>
</organism>
<comment type="caution">
    <text evidence="2">The sequence shown here is derived from an EMBL/GenBank/DDBJ whole genome shotgun (WGS) entry which is preliminary data.</text>
</comment>
<feature type="compositionally biased region" description="Low complexity" evidence="1">
    <location>
        <begin position="1"/>
        <end position="35"/>
    </location>
</feature>
<gene>
    <name evidence="2" type="ORF">E4U09_007011</name>
</gene>
<feature type="region of interest" description="Disordered" evidence="1">
    <location>
        <begin position="139"/>
        <end position="265"/>
    </location>
</feature>
<protein>
    <submittedName>
        <fullName evidence="2">Uncharacterized protein</fullName>
    </submittedName>
</protein>
<evidence type="ECO:0000313" key="3">
    <source>
        <dbReference type="Proteomes" id="UP000707071"/>
    </source>
</evidence>
<feature type="region of interest" description="Disordered" evidence="1">
    <location>
        <begin position="850"/>
        <end position="895"/>
    </location>
</feature>
<feature type="compositionally biased region" description="Low complexity" evidence="1">
    <location>
        <begin position="139"/>
        <end position="152"/>
    </location>
</feature>
<feature type="compositionally biased region" description="Basic and acidic residues" evidence="1">
    <location>
        <begin position="850"/>
        <end position="860"/>
    </location>
</feature>
<feature type="compositionally biased region" description="Basic and acidic residues" evidence="1">
    <location>
        <begin position="698"/>
        <end position="708"/>
    </location>
</feature>
<feature type="compositionally biased region" description="Basic and acidic residues" evidence="1">
    <location>
        <begin position="647"/>
        <end position="658"/>
    </location>
</feature>
<feature type="compositionally biased region" description="Basic and acidic residues" evidence="1">
    <location>
        <begin position="96"/>
        <end position="108"/>
    </location>
</feature>
<feature type="compositionally biased region" description="Polar residues" evidence="1">
    <location>
        <begin position="158"/>
        <end position="172"/>
    </location>
</feature>
<feature type="region of interest" description="Disordered" evidence="1">
    <location>
        <begin position="647"/>
        <end position="666"/>
    </location>
</feature>
<reference evidence="2 3" key="1">
    <citation type="journal article" date="2020" name="bioRxiv">
        <title>Whole genome comparisons of ergot fungi reveals the divergence and evolution of species within the genus Claviceps are the result of varying mechanisms driving genome evolution and host range expansion.</title>
        <authorList>
            <person name="Wyka S.A."/>
            <person name="Mondo S.J."/>
            <person name="Liu M."/>
            <person name="Dettman J."/>
            <person name="Nalam V."/>
            <person name="Broders K.D."/>
        </authorList>
    </citation>
    <scope>NUCLEOTIDE SEQUENCE [LARGE SCALE GENOMIC DNA]</scope>
    <source>
        <strain evidence="2 3">Clav52</strain>
    </source>
</reference>
<evidence type="ECO:0000256" key="1">
    <source>
        <dbReference type="SAM" id="MobiDB-lite"/>
    </source>
</evidence>
<feature type="region of interest" description="Disordered" evidence="1">
    <location>
        <begin position="750"/>
        <end position="769"/>
    </location>
</feature>
<dbReference type="EMBL" id="SRRH01000068">
    <property type="protein sequence ID" value="KAG6300358.1"/>
    <property type="molecule type" value="Genomic_DNA"/>
</dbReference>
<dbReference type="SUPFAM" id="SSF51182">
    <property type="entry name" value="RmlC-like cupins"/>
    <property type="match status" value="1"/>
</dbReference>
<feature type="compositionally biased region" description="Basic and acidic residues" evidence="1">
    <location>
        <begin position="750"/>
        <end position="760"/>
    </location>
</feature>
<feature type="region of interest" description="Disordered" evidence="1">
    <location>
        <begin position="1"/>
        <end position="122"/>
    </location>
</feature>
<name>A0A9P7U547_9HYPO</name>